<evidence type="ECO:0000256" key="2">
    <source>
        <dbReference type="SAM" id="Phobius"/>
    </source>
</evidence>
<name>X8DT73_9MYCO</name>
<keyword evidence="2" id="KW-0472">Membrane</keyword>
<dbReference type="AlphaFoldDB" id="X8DT73"/>
<evidence type="ECO:0008006" key="5">
    <source>
        <dbReference type="Google" id="ProtNLM"/>
    </source>
</evidence>
<keyword evidence="2" id="KW-0812">Transmembrane</keyword>
<gene>
    <name evidence="3" type="ORF">I540_3248</name>
</gene>
<feature type="compositionally biased region" description="Basic residues" evidence="1">
    <location>
        <begin position="162"/>
        <end position="182"/>
    </location>
</feature>
<feature type="compositionally biased region" description="Basic and acidic residues" evidence="1">
    <location>
        <begin position="144"/>
        <end position="161"/>
    </location>
</feature>
<protein>
    <recommendedName>
        <fullName evidence="5">Transmembrane protein</fullName>
    </recommendedName>
</protein>
<sequence>MEQWIIEAVGGGLAGQIARGVWMAICLLGCALIMSTWTYRTGDRATELIVGGRFPFRDGRDEQRMLIQAVLRAAGTAALVVWGFTVYPVTEWWINAETAAIGACLAALPLRRYWSVAGTVITHMRANPAYRQMITDQIGAHLADKAAEETQRRTDQRDQQRRARQHRAQRRAVKAARRRNRR</sequence>
<evidence type="ECO:0000313" key="4">
    <source>
        <dbReference type="Proteomes" id="UP000023351"/>
    </source>
</evidence>
<keyword evidence="2" id="KW-1133">Transmembrane helix</keyword>
<organism evidence="3 4">
    <name type="scientific">Mycobacteroides abscessus subsp. bolletii 1513</name>
    <dbReference type="NCBI Taxonomy" id="1299321"/>
    <lineage>
        <taxon>Bacteria</taxon>
        <taxon>Bacillati</taxon>
        <taxon>Actinomycetota</taxon>
        <taxon>Actinomycetes</taxon>
        <taxon>Mycobacteriales</taxon>
        <taxon>Mycobacteriaceae</taxon>
        <taxon>Mycobacteroides</taxon>
        <taxon>Mycobacteroides abscessus</taxon>
    </lineage>
</organism>
<comment type="caution">
    <text evidence="3">The sequence shown here is derived from an EMBL/GenBank/DDBJ whole genome shotgun (WGS) entry which is preliminary data.</text>
</comment>
<feature type="region of interest" description="Disordered" evidence="1">
    <location>
        <begin position="144"/>
        <end position="182"/>
    </location>
</feature>
<accession>X8DT73</accession>
<dbReference type="PATRIC" id="fig|1299321.3.peg.3118"/>
<proteinExistence type="predicted"/>
<feature type="transmembrane region" description="Helical" evidence="2">
    <location>
        <begin position="20"/>
        <end position="39"/>
    </location>
</feature>
<dbReference type="EMBL" id="JAOJ01000002">
    <property type="protein sequence ID" value="EUA71594.1"/>
    <property type="molecule type" value="Genomic_DNA"/>
</dbReference>
<evidence type="ECO:0000313" key="3">
    <source>
        <dbReference type="EMBL" id="EUA71594.1"/>
    </source>
</evidence>
<evidence type="ECO:0000256" key="1">
    <source>
        <dbReference type="SAM" id="MobiDB-lite"/>
    </source>
</evidence>
<feature type="transmembrane region" description="Helical" evidence="2">
    <location>
        <begin position="92"/>
        <end position="110"/>
    </location>
</feature>
<feature type="transmembrane region" description="Helical" evidence="2">
    <location>
        <begin position="65"/>
        <end position="86"/>
    </location>
</feature>
<dbReference type="Proteomes" id="UP000023351">
    <property type="component" value="Unassembled WGS sequence"/>
</dbReference>
<reference evidence="3 4" key="1">
    <citation type="submission" date="2013-12" db="EMBL/GenBank/DDBJ databases">
        <authorList>
            <person name="Zelazny A."/>
            <person name="Olivier K."/>
            <person name="Holland S."/>
            <person name="Lenaerts A."/>
            <person name="Ordway D."/>
            <person name="DeGroote M.A."/>
            <person name="Parker T."/>
            <person name="Sizemore C."/>
            <person name="Tallon L.J."/>
            <person name="Sadzewicz L.K."/>
            <person name="Sengamalay N."/>
            <person name="Fraser C.M."/>
            <person name="Hine E."/>
            <person name="Shefchek K.A."/>
            <person name="Das S.P."/>
            <person name="Tettelin H."/>
        </authorList>
    </citation>
    <scope>NUCLEOTIDE SEQUENCE [LARGE SCALE GENOMIC DNA]</scope>
    <source>
        <strain evidence="3 4">1513</strain>
    </source>
</reference>